<comment type="caution">
    <text evidence="2">The sequence shown here is derived from an EMBL/GenBank/DDBJ whole genome shotgun (WGS) entry which is preliminary data.</text>
</comment>
<evidence type="ECO:0000256" key="1">
    <source>
        <dbReference type="SAM" id="MobiDB-lite"/>
    </source>
</evidence>
<dbReference type="OrthoDB" id="2245989at2759"/>
<dbReference type="Pfam" id="PF11905">
    <property type="entry name" value="DUF3425"/>
    <property type="match status" value="1"/>
</dbReference>
<proteinExistence type="predicted"/>
<organism evidence="2 3">
    <name type="scientific">Patellaria atrata CBS 101060</name>
    <dbReference type="NCBI Taxonomy" id="1346257"/>
    <lineage>
        <taxon>Eukaryota</taxon>
        <taxon>Fungi</taxon>
        <taxon>Dikarya</taxon>
        <taxon>Ascomycota</taxon>
        <taxon>Pezizomycotina</taxon>
        <taxon>Dothideomycetes</taxon>
        <taxon>Dothideomycetes incertae sedis</taxon>
        <taxon>Patellariales</taxon>
        <taxon>Patellariaceae</taxon>
        <taxon>Patellaria</taxon>
    </lineage>
</organism>
<dbReference type="EMBL" id="MU006090">
    <property type="protein sequence ID" value="KAF2842176.1"/>
    <property type="molecule type" value="Genomic_DNA"/>
</dbReference>
<name>A0A9P4SFX3_9PEZI</name>
<evidence type="ECO:0000313" key="2">
    <source>
        <dbReference type="EMBL" id="KAF2842176.1"/>
    </source>
</evidence>
<reference evidence="2" key="1">
    <citation type="journal article" date="2020" name="Stud. Mycol.">
        <title>101 Dothideomycetes genomes: a test case for predicting lifestyles and emergence of pathogens.</title>
        <authorList>
            <person name="Haridas S."/>
            <person name="Albert R."/>
            <person name="Binder M."/>
            <person name="Bloem J."/>
            <person name="Labutti K."/>
            <person name="Salamov A."/>
            <person name="Andreopoulos B."/>
            <person name="Baker S."/>
            <person name="Barry K."/>
            <person name="Bills G."/>
            <person name="Bluhm B."/>
            <person name="Cannon C."/>
            <person name="Castanera R."/>
            <person name="Culley D."/>
            <person name="Daum C."/>
            <person name="Ezra D."/>
            <person name="Gonzalez J."/>
            <person name="Henrissat B."/>
            <person name="Kuo A."/>
            <person name="Liang C."/>
            <person name="Lipzen A."/>
            <person name="Lutzoni F."/>
            <person name="Magnuson J."/>
            <person name="Mondo S."/>
            <person name="Nolan M."/>
            <person name="Ohm R."/>
            <person name="Pangilinan J."/>
            <person name="Park H.-J."/>
            <person name="Ramirez L."/>
            <person name="Alfaro M."/>
            <person name="Sun H."/>
            <person name="Tritt A."/>
            <person name="Yoshinaga Y."/>
            <person name="Zwiers L.-H."/>
            <person name="Turgeon B."/>
            <person name="Goodwin S."/>
            <person name="Spatafora J."/>
            <person name="Crous P."/>
            <person name="Grigoriev I."/>
        </authorList>
    </citation>
    <scope>NUCLEOTIDE SEQUENCE</scope>
    <source>
        <strain evidence="2">CBS 101060</strain>
    </source>
</reference>
<feature type="region of interest" description="Disordered" evidence="1">
    <location>
        <begin position="1"/>
        <end position="25"/>
    </location>
</feature>
<dbReference type="AlphaFoldDB" id="A0A9P4SFX3"/>
<dbReference type="InterPro" id="IPR021833">
    <property type="entry name" value="DUF3425"/>
</dbReference>
<dbReference type="PANTHER" id="PTHR38116">
    <property type="entry name" value="CHROMOSOME 7, WHOLE GENOME SHOTGUN SEQUENCE"/>
    <property type="match status" value="1"/>
</dbReference>
<protein>
    <submittedName>
        <fullName evidence="2">Uncharacterized protein</fullName>
    </submittedName>
</protein>
<dbReference type="Proteomes" id="UP000799429">
    <property type="component" value="Unassembled WGS sequence"/>
</dbReference>
<accession>A0A9P4SFX3</accession>
<gene>
    <name evidence="2" type="ORF">M501DRAFT_928082</name>
</gene>
<keyword evidence="3" id="KW-1185">Reference proteome</keyword>
<dbReference type="PANTHER" id="PTHR38116:SF1">
    <property type="entry name" value="BZIP DOMAIN-CONTAINING PROTEIN"/>
    <property type="match status" value="1"/>
</dbReference>
<evidence type="ECO:0000313" key="3">
    <source>
        <dbReference type="Proteomes" id="UP000799429"/>
    </source>
</evidence>
<sequence>MPAISLEQMPQRARARGPDEDWTGITDPVERKRIQCRINQRDYTIRSNCKLTETQQRQLMDQFEEWVLSQRNTGSPRMELLLTLVQFNVVRALLANNTTLGFGLDWCDCDAISPFNSTLRSQTRFSYPSSLRPTPLQRTVAHHPWVDFVPIPALRDNILRQGEDYDDWDLCTDLVEIVNTPSDRMGLVVWGEPSDPREWEMTESFLRKWTWVVRGCEGLFRSTNYWRRLRGEKPLVDPYGVYSTVGGEGRGESWGD</sequence>